<feature type="domain" description="N-acetyltransferase" evidence="1">
    <location>
        <begin position="10"/>
        <end position="97"/>
    </location>
</feature>
<dbReference type="PROSITE" id="PS51729">
    <property type="entry name" value="GNAT_YJDJ"/>
    <property type="match status" value="1"/>
</dbReference>
<proteinExistence type="predicted"/>
<dbReference type="OrthoDB" id="9793389at2"/>
<dbReference type="AlphaFoldDB" id="A0A098LE49"/>
<dbReference type="InterPro" id="IPR016181">
    <property type="entry name" value="Acyl_CoA_acyltransferase"/>
</dbReference>
<reference evidence="2 3" key="1">
    <citation type="submission" date="2014-09" db="EMBL/GenBank/DDBJ databases">
        <title>Sporocytophaga myxococcoides PG-01 genome sequencing.</title>
        <authorList>
            <person name="Liu L."/>
            <person name="Gao P.J."/>
            <person name="Chen G.J."/>
            <person name="Wang L.S."/>
        </authorList>
    </citation>
    <scope>NUCLEOTIDE SEQUENCE [LARGE SCALE GENOMIC DNA]</scope>
    <source>
        <strain evidence="2 3">PG-01</strain>
    </source>
</reference>
<accession>A0A098LE49</accession>
<keyword evidence="3" id="KW-1185">Reference proteome</keyword>
<evidence type="ECO:0000313" key="3">
    <source>
        <dbReference type="Proteomes" id="UP000030185"/>
    </source>
</evidence>
<sequence>MERMTKVMIRHNEEERKFFTTVEGVECNLKYIKWNDLVWDFISSFIPQTLKQANELRSTIVEYALNFVKTKNARIKASCTCVQDYLVEHPEYRSLIYYPY</sequence>
<dbReference type="Pfam" id="PF14542">
    <property type="entry name" value="Acetyltransf_CG"/>
    <property type="match status" value="1"/>
</dbReference>
<dbReference type="STRING" id="153721.MYP_1651"/>
<dbReference type="EMBL" id="BBLT01000003">
    <property type="protein sequence ID" value="GAL84423.1"/>
    <property type="molecule type" value="Genomic_DNA"/>
</dbReference>
<protein>
    <recommendedName>
        <fullName evidence="1">N-acetyltransferase domain-containing protein</fullName>
    </recommendedName>
</protein>
<dbReference type="Gene3D" id="3.40.630.30">
    <property type="match status" value="1"/>
</dbReference>
<evidence type="ECO:0000259" key="1">
    <source>
        <dbReference type="PROSITE" id="PS51729"/>
    </source>
</evidence>
<comment type="caution">
    <text evidence="2">The sequence shown here is derived from an EMBL/GenBank/DDBJ whole genome shotgun (WGS) entry which is preliminary data.</text>
</comment>
<dbReference type="RefSeq" id="WP_045461353.1">
    <property type="nucleotide sequence ID" value="NZ_BBLT01000003.1"/>
</dbReference>
<gene>
    <name evidence="2" type="ORF">MYP_1651</name>
</gene>
<name>A0A098LE49_9BACT</name>
<evidence type="ECO:0000313" key="2">
    <source>
        <dbReference type="EMBL" id="GAL84423.1"/>
    </source>
</evidence>
<dbReference type="SUPFAM" id="SSF55729">
    <property type="entry name" value="Acyl-CoA N-acyltransferases (Nat)"/>
    <property type="match status" value="1"/>
</dbReference>
<dbReference type="InterPro" id="IPR031165">
    <property type="entry name" value="GNAT_YJDJ"/>
</dbReference>
<organism evidence="2 3">
    <name type="scientific">Sporocytophaga myxococcoides</name>
    <dbReference type="NCBI Taxonomy" id="153721"/>
    <lineage>
        <taxon>Bacteria</taxon>
        <taxon>Pseudomonadati</taxon>
        <taxon>Bacteroidota</taxon>
        <taxon>Cytophagia</taxon>
        <taxon>Cytophagales</taxon>
        <taxon>Cytophagaceae</taxon>
        <taxon>Sporocytophaga</taxon>
    </lineage>
</organism>
<dbReference type="Proteomes" id="UP000030185">
    <property type="component" value="Unassembled WGS sequence"/>
</dbReference>